<feature type="compositionally biased region" description="Basic and acidic residues" evidence="1">
    <location>
        <begin position="52"/>
        <end position="65"/>
    </location>
</feature>
<feature type="compositionally biased region" description="Low complexity" evidence="1">
    <location>
        <begin position="1"/>
        <end position="19"/>
    </location>
</feature>
<dbReference type="PANTHER" id="PTHR15907">
    <property type="entry name" value="DUF614 FAMILY PROTEIN-RELATED"/>
    <property type="match status" value="1"/>
</dbReference>
<dbReference type="Proteomes" id="UP000308549">
    <property type="component" value="Unassembled WGS sequence"/>
</dbReference>
<feature type="compositionally biased region" description="Polar residues" evidence="1">
    <location>
        <begin position="229"/>
        <end position="241"/>
    </location>
</feature>
<accession>A0A4U0U0F1</accession>
<dbReference type="EMBL" id="NAJL01000022">
    <property type="protein sequence ID" value="TKA27535.1"/>
    <property type="molecule type" value="Genomic_DNA"/>
</dbReference>
<comment type="caution">
    <text evidence="2">The sequence shown here is derived from an EMBL/GenBank/DDBJ whole genome shotgun (WGS) entry which is preliminary data.</text>
</comment>
<keyword evidence="3" id="KW-1185">Reference proteome</keyword>
<name>A0A4U0U0F1_9PEZI</name>
<gene>
    <name evidence="2" type="ORF">B0A50_04365</name>
</gene>
<proteinExistence type="predicted"/>
<dbReference type="InterPro" id="IPR006461">
    <property type="entry name" value="PLAC_motif_containing"/>
</dbReference>
<feature type="compositionally biased region" description="Low complexity" evidence="1">
    <location>
        <begin position="199"/>
        <end position="215"/>
    </location>
</feature>
<dbReference type="OrthoDB" id="1045822at2759"/>
<sequence length="264" mass="27385">MASTAEPVPAPPAEATTTPNPSPPAPSTGSPPATDPEAATKQEAPAVTEAAVPEHEAETAEGGDDAKDWHNGLFGCFGDLGTCAASCFCPCILDGRIAERLKKFPQTDREHLFPVSESCIVSAISIPCTWSMALAQRRKVREHFGIEGSTMKDWLTAFFCFPCVRAQTERELKDRATAAHPPPVVEEEPPAAQPGMEYAPPAATAAPAPDAAPSEKPAEPAEPAPAVTSAGTPPADSSTETPAKAKGVSLPPLPGIVTTPAQIH</sequence>
<feature type="region of interest" description="Disordered" evidence="1">
    <location>
        <begin position="174"/>
        <end position="264"/>
    </location>
</feature>
<feature type="compositionally biased region" description="Low complexity" evidence="1">
    <location>
        <begin position="27"/>
        <end position="36"/>
    </location>
</feature>
<dbReference type="NCBIfam" id="TIGR01571">
    <property type="entry name" value="A_thal_Cys_rich"/>
    <property type="match status" value="1"/>
</dbReference>
<protein>
    <submittedName>
        <fullName evidence="2">Uncharacterized protein</fullName>
    </submittedName>
</protein>
<reference evidence="2 3" key="1">
    <citation type="submission" date="2017-03" db="EMBL/GenBank/DDBJ databases">
        <title>Genomes of endolithic fungi from Antarctica.</title>
        <authorList>
            <person name="Coleine C."/>
            <person name="Masonjones S."/>
            <person name="Stajich J.E."/>
        </authorList>
    </citation>
    <scope>NUCLEOTIDE SEQUENCE [LARGE SCALE GENOMIC DNA]</scope>
    <source>
        <strain evidence="2 3">CCFEE 6315</strain>
    </source>
</reference>
<evidence type="ECO:0000313" key="2">
    <source>
        <dbReference type="EMBL" id="TKA27535.1"/>
    </source>
</evidence>
<dbReference type="AlphaFoldDB" id="A0A4U0U0F1"/>
<evidence type="ECO:0000256" key="1">
    <source>
        <dbReference type="SAM" id="MobiDB-lite"/>
    </source>
</evidence>
<dbReference type="Pfam" id="PF04749">
    <property type="entry name" value="PLAC8"/>
    <property type="match status" value="1"/>
</dbReference>
<feature type="region of interest" description="Disordered" evidence="1">
    <location>
        <begin position="1"/>
        <end position="65"/>
    </location>
</feature>
<evidence type="ECO:0000313" key="3">
    <source>
        <dbReference type="Proteomes" id="UP000308549"/>
    </source>
</evidence>
<organism evidence="2 3">
    <name type="scientific">Salinomyces thailandicus</name>
    <dbReference type="NCBI Taxonomy" id="706561"/>
    <lineage>
        <taxon>Eukaryota</taxon>
        <taxon>Fungi</taxon>
        <taxon>Dikarya</taxon>
        <taxon>Ascomycota</taxon>
        <taxon>Pezizomycotina</taxon>
        <taxon>Dothideomycetes</taxon>
        <taxon>Dothideomycetidae</taxon>
        <taxon>Mycosphaerellales</taxon>
        <taxon>Teratosphaeriaceae</taxon>
        <taxon>Salinomyces</taxon>
    </lineage>
</organism>